<evidence type="ECO:0000313" key="12">
    <source>
        <dbReference type="EMBL" id="CAB4874423.1"/>
    </source>
</evidence>
<evidence type="ECO:0000256" key="5">
    <source>
        <dbReference type="ARBA" id="ARBA00022630"/>
    </source>
</evidence>
<protein>
    <recommendedName>
        <fullName evidence="4">L-aspartate oxidase</fullName>
        <ecNumber evidence="4">1.4.3.16</ecNumber>
    </recommendedName>
</protein>
<keyword evidence="7" id="KW-0274">FAD</keyword>
<dbReference type="SUPFAM" id="SSF56425">
    <property type="entry name" value="Succinate dehydrogenase/fumarate reductase flavoprotein, catalytic domain"/>
    <property type="match status" value="1"/>
</dbReference>
<keyword evidence="6" id="KW-0662">Pyridine nucleotide biosynthesis</keyword>
<dbReference type="GO" id="GO:0008734">
    <property type="term" value="F:L-aspartate oxidase activity"/>
    <property type="evidence" value="ECO:0007669"/>
    <property type="project" value="UniProtKB-EC"/>
</dbReference>
<dbReference type="SUPFAM" id="SSF51905">
    <property type="entry name" value="FAD/NAD(P)-binding domain"/>
    <property type="match status" value="1"/>
</dbReference>
<dbReference type="PANTHER" id="PTHR42716">
    <property type="entry name" value="L-ASPARTATE OXIDASE"/>
    <property type="match status" value="1"/>
</dbReference>
<keyword evidence="5" id="KW-0285">Flavoprotein</keyword>
<evidence type="ECO:0000256" key="9">
    <source>
        <dbReference type="SAM" id="MobiDB-lite"/>
    </source>
</evidence>
<feature type="compositionally biased region" description="Polar residues" evidence="9">
    <location>
        <begin position="488"/>
        <end position="498"/>
    </location>
</feature>
<keyword evidence="8" id="KW-0560">Oxidoreductase</keyword>
<dbReference type="InterPro" id="IPR015939">
    <property type="entry name" value="Fum_Rdtase/Succ_DH_flav-like_C"/>
</dbReference>
<dbReference type="PRINTS" id="PR00411">
    <property type="entry name" value="PNDRDTASEI"/>
</dbReference>
<organism evidence="12">
    <name type="scientific">freshwater metagenome</name>
    <dbReference type="NCBI Taxonomy" id="449393"/>
    <lineage>
        <taxon>unclassified sequences</taxon>
        <taxon>metagenomes</taxon>
        <taxon>ecological metagenomes</taxon>
    </lineage>
</organism>
<evidence type="ECO:0000256" key="8">
    <source>
        <dbReference type="ARBA" id="ARBA00023002"/>
    </source>
</evidence>
<dbReference type="InterPro" id="IPR027477">
    <property type="entry name" value="Succ_DH/fumarate_Rdtase_cat_sf"/>
</dbReference>
<gene>
    <name evidence="12" type="ORF">UFOPK3444_00927</name>
</gene>
<comment type="cofactor">
    <cofactor evidence="1">
        <name>FAD</name>
        <dbReference type="ChEBI" id="CHEBI:57692"/>
    </cofactor>
</comment>
<proteinExistence type="inferred from homology"/>
<dbReference type="Gene3D" id="3.90.700.10">
    <property type="entry name" value="Succinate dehydrogenase/fumarate reductase flavoprotein, catalytic domain"/>
    <property type="match status" value="1"/>
</dbReference>
<evidence type="ECO:0000259" key="10">
    <source>
        <dbReference type="Pfam" id="PF00890"/>
    </source>
</evidence>
<dbReference type="InterPro" id="IPR036188">
    <property type="entry name" value="FAD/NAD-bd_sf"/>
</dbReference>
<sequence>MAETGRSDLVVVGAGAAGLYAALTAANAGASVTLISATALAESASYWAQGGLAVSLAADDSPSLHLEDTITAGRGAGRASAARVLCAEANMVLRDLTELGVAWDRDRHGRPALGLEGGHSKRRIVHAGGAATGRRITRALSAKAAESPLITVREDTRVDSLLSDGDHCRGIHISTGESVHARAVIFATGGAAAMWKRTSNPRGTIGRGLVVAHAAGAALADLEMVQFHPTALAMGGDRDGMLVTEAIRGEGAVLVDADGQRFVDELAPRDVVALAIHERLQDTGAESVALDMRSVDPRLFPNVFKSLLECGIDPATELVPVAPAAHYVMGGIQTDLNGQSTLPGLFAVGETACTGLHGANRLASNSLTECFVFGRRAALASLEAMPGRSGPVTVVDCPGPVLPSDATREALWANAGLLRNREGLESLLGDEHPLARLVALSALTREETRGAHRRSDFPDTRADLAGFHSSLLEGQTPAIVRWDPSESDPASISAPQLS</sequence>
<reference evidence="12" key="1">
    <citation type="submission" date="2020-05" db="EMBL/GenBank/DDBJ databases">
        <authorList>
            <person name="Chiriac C."/>
            <person name="Salcher M."/>
            <person name="Ghai R."/>
            <person name="Kavagutti S V."/>
        </authorList>
    </citation>
    <scope>NUCLEOTIDE SEQUENCE</scope>
</reference>
<evidence type="ECO:0000259" key="11">
    <source>
        <dbReference type="Pfam" id="PF02910"/>
    </source>
</evidence>
<feature type="domain" description="Fumarate reductase/succinate dehydrogenase flavoprotein-like C-terminal" evidence="11">
    <location>
        <begin position="434"/>
        <end position="470"/>
    </location>
</feature>
<accession>A0A6J7E3U8</accession>
<dbReference type="Gene3D" id="1.20.58.100">
    <property type="entry name" value="Fumarate reductase/succinate dehydrogenase flavoprotein-like, C-terminal domain"/>
    <property type="match status" value="1"/>
</dbReference>
<evidence type="ECO:0000256" key="4">
    <source>
        <dbReference type="ARBA" id="ARBA00012173"/>
    </source>
</evidence>
<evidence type="ECO:0000256" key="7">
    <source>
        <dbReference type="ARBA" id="ARBA00022827"/>
    </source>
</evidence>
<feature type="region of interest" description="Disordered" evidence="9">
    <location>
        <begin position="478"/>
        <end position="498"/>
    </location>
</feature>
<comment type="similarity">
    <text evidence="3">Belongs to the FAD-dependent oxidoreductase 2 family. NadB subfamily.</text>
</comment>
<feature type="domain" description="FAD-dependent oxidoreductase 2 FAD-binding" evidence="10">
    <location>
        <begin position="8"/>
        <end position="367"/>
    </location>
</feature>
<dbReference type="PRINTS" id="PR00368">
    <property type="entry name" value="FADPNR"/>
</dbReference>
<dbReference type="PANTHER" id="PTHR42716:SF2">
    <property type="entry name" value="L-ASPARTATE OXIDASE, CHLOROPLASTIC"/>
    <property type="match status" value="1"/>
</dbReference>
<dbReference type="Gene3D" id="3.50.50.60">
    <property type="entry name" value="FAD/NAD(P)-binding domain"/>
    <property type="match status" value="1"/>
</dbReference>
<dbReference type="InterPro" id="IPR037099">
    <property type="entry name" value="Fum_R/Succ_DH_flav-like_C_sf"/>
</dbReference>
<evidence type="ECO:0000256" key="6">
    <source>
        <dbReference type="ARBA" id="ARBA00022642"/>
    </source>
</evidence>
<evidence type="ECO:0000256" key="2">
    <source>
        <dbReference type="ARBA" id="ARBA00004950"/>
    </source>
</evidence>
<evidence type="ECO:0000256" key="1">
    <source>
        <dbReference type="ARBA" id="ARBA00001974"/>
    </source>
</evidence>
<dbReference type="Pfam" id="PF02910">
    <property type="entry name" value="Succ_DH_flav_C"/>
    <property type="match status" value="1"/>
</dbReference>
<dbReference type="EC" id="1.4.3.16" evidence="4"/>
<dbReference type="UniPathway" id="UPA00253">
    <property type="reaction ID" value="UER00326"/>
</dbReference>
<dbReference type="AlphaFoldDB" id="A0A6J7E3U8"/>
<dbReference type="SUPFAM" id="SSF46977">
    <property type="entry name" value="Succinate dehydrogenase/fumarate reductase flavoprotein C-terminal domain"/>
    <property type="match status" value="1"/>
</dbReference>
<dbReference type="EMBL" id="CAFBLU010000012">
    <property type="protein sequence ID" value="CAB4874423.1"/>
    <property type="molecule type" value="Genomic_DNA"/>
</dbReference>
<dbReference type="GO" id="GO:0034628">
    <property type="term" value="P:'de novo' NAD+ biosynthetic process from L-aspartate"/>
    <property type="evidence" value="ECO:0007669"/>
    <property type="project" value="TreeGrafter"/>
</dbReference>
<dbReference type="InterPro" id="IPR005288">
    <property type="entry name" value="NadB"/>
</dbReference>
<comment type="pathway">
    <text evidence="2">Cofactor biosynthesis; NAD(+) biosynthesis; iminoaspartate from L-aspartate (oxidase route): step 1/1.</text>
</comment>
<name>A0A6J7E3U8_9ZZZZ</name>
<dbReference type="Pfam" id="PF00890">
    <property type="entry name" value="FAD_binding_2"/>
    <property type="match status" value="1"/>
</dbReference>
<dbReference type="InterPro" id="IPR003953">
    <property type="entry name" value="FAD-dep_OxRdtase_2_FAD-bd"/>
</dbReference>
<evidence type="ECO:0000256" key="3">
    <source>
        <dbReference type="ARBA" id="ARBA00008562"/>
    </source>
</evidence>